<name>A0A565AZ59_9BRAS</name>
<organism evidence="1 2">
    <name type="scientific">Arabis nemorensis</name>
    <dbReference type="NCBI Taxonomy" id="586526"/>
    <lineage>
        <taxon>Eukaryota</taxon>
        <taxon>Viridiplantae</taxon>
        <taxon>Streptophyta</taxon>
        <taxon>Embryophyta</taxon>
        <taxon>Tracheophyta</taxon>
        <taxon>Spermatophyta</taxon>
        <taxon>Magnoliopsida</taxon>
        <taxon>eudicotyledons</taxon>
        <taxon>Gunneridae</taxon>
        <taxon>Pentapetalae</taxon>
        <taxon>rosids</taxon>
        <taxon>malvids</taxon>
        <taxon>Brassicales</taxon>
        <taxon>Brassicaceae</taxon>
        <taxon>Arabideae</taxon>
        <taxon>Arabis</taxon>
    </lineage>
</organism>
<comment type="caution">
    <text evidence="1">The sequence shown here is derived from an EMBL/GenBank/DDBJ whole genome shotgun (WGS) entry which is preliminary data.</text>
</comment>
<dbReference type="EMBL" id="CABITT030000002">
    <property type="protein sequence ID" value="VVA94686.1"/>
    <property type="molecule type" value="Genomic_DNA"/>
</dbReference>
<dbReference type="OrthoDB" id="1107665at2759"/>
<sequence length="65" mass="7197">MELSKPINPPMWCDLVIQFSLLLQGSFSRLMIFSTFGGVLVTVRVAMDAVIQEAHKIVLAYGISL</sequence>
<evidence type="ECO:0000313" key="1">
    <source>
        <dbReference type="EMBL" id="VVA94686.1"/>
    </source>
</evidence>
<evidence type="ECO:0000313" key="2">
    <source>
        <dbReference type="Proteomes" id="UP000489600"/>
    </source>
</evidence>
<keyword evidence="2" id="KW-1185">Reference proteome</keyword>
<proteinExistence type="predicted"/>
<reference evidence="1" key="1">
    <citation type="submission" date="2019-07" db="EMBL/GenBank/DDBJ databases">
        <authorList>
            <person name="Dittberner H."/>
        </authorList>
    </citation>
    <scope>NUCLEOTIDE SEQUENCE [LARGE SCALE GENOMIC DNA]</scope>
</reference>
<accession>A0A565AZ59</accession>
<protein>
    <submittedName>
        <fullName evidence="1">Uncharacterized protein</fullName>
    </submittedName>
</protein>
<gene>
    <name evidence="1" type="ORF">ANE_LOCUS5131</name>
</gene>
<dbReference type="Proteomes" id="UP000489600">
    <property type="component" value="Unassembled WGS sequence"/>
</dbReference>
<dbReference type="AlphaFoldDB" id="A0A565AZ59"/>